<dbReference type="AlphaFoldDB" id="A0A1H8V4E1"/>
<dbReference type="Proteomes" id="UP000198942">
    <property type="component" value="Unassembled WGS sequence"/>
</dbReference>
<dbReference type="EMBL" id="FOCL01000022">
    <property type="protein sequence ID" value="SEP10097.1"/>
    <property type="molecule type" value="Genomic_DNA"/>
</dbReference>
<evidence type="ECO:0008006" key="3">
    <source>
        <dbReference type="Google" id="ProtNLM"/>
    </source>
</evidence>
<dbReference type="SUPFAM" id="SSF54637">
    <property type="entry name" value="Thioesterase/thiol ester dehydrase-isomerase"/>
    <property type="match status" value="1"/>
</dbReference>
<evidence type="ECO:0000313" key="1">
    <source>
        <dbReference type="EMBL" id="SEP10097.1"/>
    </source>
</evidence>
<accession>A0A1H8V4E1</accession>
<reference evidence="2" key="1">
    <citation type="submission" date="2016-10" db="EMBL/GenBank/DDBJ databases">
        <authorList>
            <person name="Varghese N."/>
            <person name="Submissions S."/>
        </authorList>
    </citation>
    <scope>NUCLEOTIDE SEQUENCE [LARGE SCALE GENOMIC DNA]</scope>
    <source>
        <strain evidence="2">Gh-48</strain>
    </source>
</reference>
<organism evidence="1 2">
    <name type="scientific">Mucilaginibacter gossypiicola</name>
    <dbReference type="NCBI Taxonomy" id="551995"/>
    <lineage>
        <taxon>Bacteria</taxon>
        <taxon>Pseudomonadati</taxon>
        <taxon>Bacteroidota</taxon>
        <taxon>Sphingobacteriia</taxon>
        <taxon>Sphingobacteriales</taxon>
        <taxon>Sphingobacteriaceae</taxon>
        <taxon>Mucilaginibacter</taxon>
    </lineage>
</organism>
<gene>
    <name evidence="1" type="ORF">SAMN05192574_12224</name>
</gene>
<dbReference type="OrthoDB" id="2922403at2"/>
<dbReference type="STRING" id="551995.SAMN05192574_12224"/>
<dbReference type="InterPro" id="IPR016776">
    <property type="entry name" value="ApeP-like_dehydratase"/>
</dbReference>
<dbReference type="Pfam" id="PF22817">
    <property type="entry name" value="ApeP-like"/>
    <property type="match status" value="1"/>
</dbReference>
<protein>
    <recommendedName>
        <fullName evidence="3">3-hydroxyacyl-[acyl-carrier-protein] dehydratase</fullName>
    </recommendedName>
</protein>
<evidence type="ECO:0000313" key="2">
    <source>
        <dbReference type="Proteomes" id="UP000198942"/>
    </source>
</evidence>
<sequence>MTLPTQDVLALIPQRPPFVMVDTLVSSSDGTTLTTLLIQADNVLVSDGKLSEAGLVENIAQTAAAGAGYTVQQLGTPVQPGFIGAVKNLEVFALPKVGDTIETEVKIENQVFDVTIIKGKITCKGNILAQCEMKIFIQPQQ</sequence>
<dbReference type="InterPro" id="IPR029069">
    <property type="entry name" value="HotDog_dom_sf"/>
</dbReference>
<dbReference type="RefSeq" id="WP_091222627.1">
    <property type="nucleotide sequence ID" value="NZ_FOCL01000022.1"/>
</dbReference>
<proteinExistence type="predicted"/>
<name>A0A1H8V4E1_9SPHI</name>
<keyword evidence="2" id="KW-1185">Reference proteome</keyword>
<dbReference type="Gene3D" id="3.10.129.10">
    <property type="entry name" value="Hotdog Thioesterase"/>
    <property type="match status" value="1"/>
</dbReference>